<dbReference type="Proteomes" id="UP001272137">
    <property type="component" value="Unassembled WGS sequence"/>
</dbReference>
<comment type="caution">
    <text evidence="2">The sequence shown here is derived from an EMBL/GenBank/DDBJ whole genome shotgun (WGS) entry which is preliminary data.</text>
</comment>
<accession>A0AAW9CQ14</accession>
<evidence type="ECO:0000313" key="2">
    <source>
        <dbReference type="EMBL" id="MDW9252680.1"/>
    </source>
</evidence>
<dbReference type="AlphaFoldDB" id="A0AAW9CQ14"/>
<dbReference type="EMBL" id="QXCT01000001">
    <property type="protein sequence ID" value="MDW9252680.1"/>
    <property type="molecule type" value="Genomic_DNA"/>
</dbReference>
<name>A0AAW9CQ14_BURTH</name>
<proteinExistence type="predicted"/>
<reference evidence="2" key="1">
    <citation type="submission" date="2018-08" db="EMBL/GenBank/DDBJ databases">
        <title>Identification of Burkholderia cepacia strains that express a Burkholderia pseudomallei-like capsular polysaccharide.</title>
        <authorList>
            <person name="Burtnick M.N."/>
            <person name="Vongsouvath M."/>
            <person name="Newton P."/>
            <person name="Wuthiekanun V."/>
            <person name="Limmathurotsakul D."/>
            <person name="Brett P.J."/>
            <person name="Chantratita N."/>
            <person name="Dance D.A."/>
        </authorList>
    </citation>
    <scope>NUCLEOTIDE SEQUENCE</scope>
    <source>
        <strain evidence="2">SBXCC001</strain>
    </source>
</reference>
<organism evidence="2 3">
    <name type="scientific">Burkholderia thailandensis</name>
    <dbReference type="NCBI Taxonomy" id="57975"/>
    <lineage>
        <taxon>Bacteria</taxon>
        <taxon>Pseudomonadati</taxon>
        <taxon>Pseudomonadota</taxon>
        <taxon>Betaproteobacteria</taxon>
        <taxon>Burkholderiales</taxon>
        <taxon>Burkholderiaceae</taxon>
        <taxon>Burkholderia</taxon>
        <taxon>pseudomallei group</taxon>
    </lineage>
</organism>
<feature type="region of interest" description="Disordered" evidence="1">
    <location>
        <begin position="1"/>
        <end position="47"/>
    </location>
</feature>
<gene>
    <name evidence="2" type="ORF">C7S16_5051</name>
</gene>
<evidence type="ECO:0000256" key="1">
    <source>
        <dbReference type="SAM" id="MobiDB-lite"/>
    </source>
</evidence>
<protein>
    <submittedName>
        <fullName evidence="2">Uncharacterized protein</fullName>
    </submittedName>
</protein>
<evidence type="ECO:0000313" key="3">
    <source>
        <dbReference type="Proteomes" id="UP001272137"/>
    </source>
</evidence>
<sequence>MRRAPDSAAALTFGGGVRSPATRIDNRRRAAMPFRAGRRIAPGLSPG</sequence>